<dbReference type="InterPro" id="IPR009643">
    <property type="entry name" value="HS1-bd"/>
</dbReference>
<keyword evidence="2" id="KW-0346">Stress response</keyword>
<accession>A0A3G2S945</accession>
<gene>
    <name evidence="2" type="ORF">DNF11_2788</name>
</gene>
<dbReference type="AlphaFoldDB" id="A0A3G2S945"/>
<evidence type="ECO:0000313" key="2">
    <source>
        <dbReference type="EMBL" id="AYO43738.1"/>
    </source>
</evidence>
<sequence length="69" mass="7513">MSNSAGESATTQQLGDWVESLLAQVEKRFAEQNQQVVKRMNEMADRIDALESSILELVHGSEAKPAPAA</sequence>
<reference evidence="2 3" key="1">
    <citation type="submission" date="2018-10" db="EMBL/GenBank/DDBJ databases">
        <title>Complete genome sequence of Malassezia restricta CBS 7877.</title>
        <authorList>
            <person name="Morand S.C."/>
            <person name="Bertignac M."/>
            <person name="Iltis A."/>
            <person name="Kolder I."/>
            <person name="Pirovano W."/>
            <person name="Jourdain R."/>
            <person name="Clavaud C."/>
        </authorList>
    </citation>
    <scope>NUCLEOTIDE SEQUENCE [LARGE SCALE GENOMIC DNA]</scope>
    <source>
        <strain evidence="2 3">CBS 7877</strain>
    </source>
</reference>
<evidence type="ECO:0000313" key="3">
    <source>
        <dbReference type="Proteomes" id="UP000269793"/>
    </source>
</evidence>
<proteinExistence type="inferred from homology"/>
<keyword evidence="3" id="KW-1185">Reference proteome</keyword>
<comment type="similarity">
    <text evidence="1">Belongs to the HSBP1 family.</text>
</comment>
<dbReference type="PANTHER" id="PTHR19424">
    <property type="entry name" value="HEAT SHOCK FACTOR BINDING PROTEIN 1"/>
    <property type="match status" value="1"/>
</dbReference>
<dbReference type="GO" id="GO:0005829">
    <property type="term" value="C:cytosol"/>
    <property type="evidence" value="ECO:0007669"/>
    <property type="project" value="TreeGrafter"/>
</dbReference>
<dbReference type="PANTHER" id="PTHR19424:SF0">
    <property type="entry name" value="HEAT SHOCK FACTOR BINDING PROTEIN 1"/>
    <property type="match status" value="1"/>
</dbReference>
<dbReference type="VEuPathDB" id="FungiDB:DNF11_2788"/>
<dbReference type="EMBL" id="CP033152">
    <property type="protein sequence ID" value="AYO43738.1"/>
    <property type="molecule type" value="Genomic_DNA"/>
</dbReference>
<evidence type="ECO:0000256" key="1">
    <source>
        <dbReference type="ARBA" id="ARBA00006349"/>
    </source>
</evidence>
<dbReference type="OrthoDB" id="4159489at2759"/>
<name>A0A3G2S945_MALR7</name>
<dbReference type="GO" id="GO:0070370">
    <property type="term" value="P:cellular heat acclimation"/>
    <property type="evidence" value="ECO:0007669"/>
    <property type="project" value="TreeGrafter"/>
</dbReference>
<organism evidence="2 3">
    <name type="scientific">Malassezia restricta (strain ATCC 96810 / NBRC 103918 / CBS 7877)</name>
    <name type="common">Seborrheic dermatitis infection agent</name>
    <dbReference type="NCBI Taxonomy" id="425264"/>
    <lineage>
        <taxon>Eukaryota</taxon>
        <taxon>Fungi</taxon>
        <taxon>Dikarya</taxon>
        <taxon>Basidiomycota</taxon>
        <taxon>Ustilaginomycotina</taxon>
        <taxon>Malasseziomycetes</taxon>
        <taxon>Malasseziales</taxon>
        <taxon>Malasseziaceae</taxon>
        <taxon>Malassezia</taxon>
    </lineage>
</organism>
<protein>
    <submittedName>
        <fullName evidence="2">Heat shock factor binding protein 1</fullName>
    </submittedName>
</protein>
<dbReference type="Proteomes" id="UP000269793">
    <property type="component" value="Chromosome V"/>
</dbReference>
<dbReference type="GO" id="GO:0003714">
    <property type="term" value="F:transcription corepressor activity"/>
    <property type="evidence" value="ECO:0007669"/>
    <property type="project" value="InterPro"/>
</dbReference>
<dbReference type="Pfam" id="PF06825">
    <property type="entry name" value="HSBP1"/>
    <property type="match status" value="1"/>
</dbReference>
<dbReference type="GO" id="GO:0005634">
    <property type="term" value="C:nucleus"/>
    <property type="evidence" value="ECO:0007669"/>
    <property type="project" value="TreeGrafter"/>
</dbReference>
<dbReference type="STRING" id="425264.A0A3G2S945"/>
<dbReference type="Gene3D" id="1.20.5.430">
    <property type="match status" value="1"/>
</dbReference>